<evidence type="ECO:0000256" key="5">
    <source>
        <dbReference type="PIRNR" id="PIRNR009376"/>
    </source>
</evidence>
<proteinExistence type="inferred from homology"/>
<dbReference type="Gene3D" id="3.30.870.10">
    <property type="entry name" value="Endonuclease Chain A"/>
    <property type="match status" value="3"/>
</dbReference>
<accession>A0A162PTJ5</accession>
<evidence type="ECO:0000256" key="2">
    <source>
        <dbReference type="ARBA" id="ARBA00022801"/>
    </source>
</evidence>
<feature type="domain" description="PLD phosphodiesterase" evidence="7">
    <location>
        <begin position="170"/>
        <end position="197"/>
    </location>
</feature>
<keyword evidence="2 5" id="KW-0378">Hydrolase</keyword>
<dbReference type="CDD" id="cd09138">
    <property type="entry name" value="PLDc_vPLD1_2_yPLD_like_1"/>
    <property type="match status" value="1"/>
</dbReference>
<evidence type="ECO:0000259" key="7">
    <source>
        <dbReference type="PROSITE" id="PS50035"/>
    </source>
</evidence>
<reference evidence="9" key="1">
    <citation type="submission" date="2015-06" db="EMBL/GenBank/DDBJ databases">
        <title>Expansion of signal transduction pathways in fungi by whole-genome duplication.</title>
        <authorList>
            <consortium name="DOE Joint Genome Institute"/>
            <person name="Corrochano L.M."/>
            <person name="Kuo A."/>
            <person name="Marcet-Houben M."/>
            <person name="Polaino S."/>
            <person name="Salamov A."/>
            <person name="Villalobos J.M."/>
            <person name="Alvarez M.I."/>
            <person name="Avalos J."/>
            <person name="Benito E.P."/>
            <person name="Benoit I."/>
            <person name="Burger G."/>
            <person name="Camino L.P."/>
            <person name="Canovas D."/>
            <person name="Cerda-Olmedo E."/>
            <person name="Cheng J.-F."/>
            <person name="Dominguez A."/>
            <person name="Elias M."/>
            <person name="Eslava A.P."/>
            <person name="Glaser F."/>
            <person name="Grimwood J."/>
            <person name="Gutierrez G."/>
            <person name="Heitman J."/>
            <person name="Henrissat B."/>
            <person name="Iturriaga E.A."/>
            <person name="Lang B.F."/>
            <person name="Lavin J.L."/>
            <person name="Lee S."/>
            <person name="Li W."/>
            <person name="Lindquist E."/>
            <person name="Lopez-Garcia S."/>
            <person name="Luque E.M."/>
            <person name="Marcos A.T."/>
            <person name="Martin J."/>
            <person name="McCluskey K."/>
            <person name="Medina H.R."/>
            <person name="Miralles-Duran A."/>
            <person name="Miyazaki A."/>
            <person name="Munoz-Torres E."/>
            <person name="Oguiza J.A."/>
            <person name="Ohm R."/>
            <person name="Olmedo M."/>
            <person name="Orejas M."/>
            <person name="Ortiz-Castellanos L."/>
            <person name="Pisabarro A.G."/>
            <person name="Rodriguez-Romero J."/>
            <person name="Ruiz-Herrera J."/>
            <person name="Ruiz-Vazquez R."/>
            <person name="Sanz C."/>
            <person name="Schackwitz W."/>
            <person name="Schmutz J."/>
            <person name="Shahriari M."/>
            <person name="Shelest E."/>
            <person name="Silva-Franco F."/>
            <person name="Soanes D."/>
            <person name="Syed K."/>
            <person name="Tagua V.G."/>
            <person name="Talbot N.J."/>
            <person name="Thon M."/>
            <person name="De vries R.P."/>
            <person name="Wiebenga A."/>
            <person name="Yadav J.S."/>
            <person name="Braun E.L."/>
            <person name="Baker S."/>
            <person name="Garre V."/>
            <person name="Horwitz B."/>
            <person name="Torres-Martinez S."/>
            <person name="Idnurm A."/>
            <person name="Herrera-Estrella A."/>
            <person name="Gabaldon T."/>
            <person name="Grigoriev I.V."/>
        </authorList>
    </citation>
    <scope>NUCLEOTIDE SEQUENCE [LARGE SCALE GENOMIC DNA]</scope>
    <source>
        <strain evidence="9">NRRL 1555(-)</strain>
    </source>
</reference>
<evidence type="ECO:0000313" key="8">
    <source>
        <dbReference type="EMBL" id="OAD75857.1"/>
    </source>
</evidence>
<dbReference type="PANTHER" id="PTHR18896">
    <property type="entry name" value="PHOSPHOLIPASE D"/>
    <property type="match status" value="1"/>
</dbReference>
<dbReference type="InterPro" id="IPR025202">
    <property type="entry name" value="PLD-like_dom"/>
</dbReference>
<dbReference type="EMBL" id="KV440976">
    <property type="protein sequence ID" value="OAD75857.1"/>
    <property type="molecule type" value="Genomic_DNA"/>
</dbReference>
<dbReference type="SUPFAM" id="SSF56024">
    <property type="entry name" value="Phospholipase D/nuclease"/>
    <property type="match status" value="2"/>
</dbReference>
<evidence type="ECO:0000313" key="9">
    <source>
        <dbReference type="Proteomes" id="UP000077315"/>
    </source>
</evidence>
<feature type="domain" description="PLD phosphodiesterase" evidence="7">
    <location>
        <begin position="619"/>
        <end position="646"/>
    </location>
</feature>
<protein>
    <recommendedName>
        <fullName evidence="5">Phospholipase</fullName>
        <ecNumber evidence="5">3.1.4.4</ecNumber>
    </recommendedName>
</protein>
<dbReference type="Pfam" id="PF13091">
    <property type="entry name" value="PLDc_2"/>
    <property type="match status" value="1"/>
</dbReference>
<dbReference type="GeneID" id="28990365"/>
<sequence length="833" mass="95345">MAFFQTISSTVSDSFKSIFGNSNCDETTAIDAIAEEEEKREAGYASAHHRNESFAPVRHDTSVKYYVDGQDYCWAVSEAISKAKEAIFIEDWWLTPELYLRRPPSKYPEYRVDALLKRKAEEGVKIYIVIYKEVELALTLDSEHTKKTLQALHENIVVLRHPDHAIGGTFFWSHHEKFVVVDNRIAFLGGIDLCFGRWDTHTHRLADFHAEDNDLELFPGQDYSDARVRDFENVKEWDMRLIDKTVVPRMPWHDMSLCVMGGPVLDVVRHFCERWNFIKHEKAMDKEHVPFLQPPVGGFGKNQRFSINNDDELTAKQKRRKYKHHTRNVTGTCRSQVLRSAGEWSLDIETEHSIQNAYINLIKEAKHFVYIENQFFITATDDDKDYVLKNQIGTAIVSRIIRAHEEREKFKVMVLMPLMPAFPADLATKEAATARLVMHYQYISICRGNKSIVERLKAAGIEPDDYIRFYSLRSYDRINRNKLEELLAAAAGVTSEEKQLANAAEGDEPQKVQFIKHAGNPDFAEGTEGATDIEAEVDYARVPGEEEAESLRNKYQEDIDAVRARLEEEGEYVADDSIAQDAMKGGDDIEDEPWVNDTEGSAPRDEAAEKQEVSDYVSEELYIHAKLLIVDDITVVMGSSNLNDRSQCGERDSEIALMVEDQDMIPSKMNGEDYKASRFAATLRRQLWKEHLGLLPDRPTDEVVPSMLPLPVPQEDVTESEEDLQVMDPLDDATLSLWNSTAKINTEAFREVFHCVPDDNVKTWEEYKAFYPDPTKIDIGHVYDPDMSVDEVRGQLSKINGHLVEFPYHFLEEVDLQGESIPFITEATQALYT</sequence>
<comment type="catalytic activity">
    <reaction evidence="5">
        <text>a 1,2-diacyl-sn-glycero-3-phosphocholine + H2O = a 1,2-diacyl-sn-glycero-3-phosphate + choline + H(+)</text>
        <dbReference type="Rhea" id="RHEA:14445"/>
        <dbReference type="ChEBI" id="CHEBI:15354"/>
        <dbReference type="ChEBI" id="CHEBI:15377"/>
        <dbReference type="ChEBI" id="CHEBI:15378"/>
        <dbReference type="ChEBI" id="CHEBI:57643"/>
        <dbReference type="ChEBI" id="CHEBI:58608"/>
        <dbReference type="EC" id="3.1.4.4"/>
    </reaction>
</comment>
<comment type="similarity">
    <text evidence="5">Belongs to the phospholipase D family.</text>
</comment>
<dbReference type="GO" id="GO:0006654">
    <property type="term" value="P:phosphatidic acid biosynthetic process"/>
    <property type="evidence" value="ECO:0007669"/>
    <property type="project" value="InterPro"/>
</dbReference>
<dbReference type="GO" id="GO:0035556">
    <property type="term" value="P:intracellular signal transduction"/>
    <property type="evidence" value="ECO:0007669"/>
    <property type="project" value="InterPro"/>
</dbReference>
<name>A0A162PTJ5_PHYB8</name>
<dbReference type="InterPro" id="IPR001736">
    <property type="entry name" value="PLipase_D/transphosphatidylase"/>
</dbReference>
<dbReference type="GO" id="GO:0009395">
    <property type="term" value="P:phospholipid catabolic process"/>
    <property type="evidence" value="ECO:0007669"/>
    <property type="project" value="TreeGrafter"/>
</dbReference>
<dbReference type="PANTHER" id="PTHR18896:SF186">
    <property type="entry name" value="PHOSPHOLIPASE D"/>
    <property type="match status" value="1"/>
</dbReference>
<dbReference type="PROSITE" id="PS50035">
    <property type="entry name" value="PLD"/>
    <property type="match status" value="2"/>
</dbReference>
<feature type="region of interest" description="Disordered" evidence="6">
    <location>
        <begin position="578"/>
        <end position="610"/>
    </location>
</feature>
<evidence type="ECO:0000256" key="3">
    <source>
        <dbReference type="ARBA" id="ARBA00022963"/>
    </source>
</evidence>
<gene>
    <name evidence="8" type="ORF">PHYBLDRAFT_132024</name>
</gene>
<dbReference type="OrthoDB" id="14911at2759"/>
<dbReference type="STRING" id="763407.A0A162PTJ5"/>
<keyword evidence="3 5" id="KW-0442">Lipid degradation</keyword>
<evidence type="ECO:0000256" key="1">
    <source>
        <dbReference type="ARBA" id="ARBA00022737"/>
    </source>
</evidence>
<dbReference type="CDD" id="cd09141">
    <property type="entry name" value="PLDc_vPLD1_2_yPLD_like_2"/>
    <property type="match status" value="1"/>
</dbReference>
<evidence type="ECO:0000256" key="6">
    <source>
        <dbReference type="SAM" id="MobiDB-lite"/>
    </source>
</evidence>
<dbReference type="FunCoup" id="A0A162PTJ5">
    <property type="interactions" value="554"/>
</dbReference>
<dbReference type="VEuPathDB" id="FungiDB:PHYBLDRAFT_132024"/>
<dbReference type="GO" id="GO:0004630">
    <property type="term" value="F:phospholipase D activity"/>
    <property type="evidence" value="ECO:0007669"/>
    <property type="project" value="UniProtKB-UniRule"/>
</dbReference>
<dbReference type="Proteomes" id="UP000077315">
    <property type="component" value="Unassembled WGS sequence"/>
</dbReference>
<keyword evidence="4" id="KW-0443">Lipid metabolism</keyword>
<dbReference type="RefSeq" id="XP_018293897.1">
    <property type="nucleotide sequence ID" value="XM_018429459.1"/>
</dbReference>
<keyword evidence="1" id="KW-0677">Repeat</keyword>
<dbReference type="InterPro" id="IPR015679">
    <property type="entry name" value="PLipase_D_fam"/>
</dbReference>
<dbReference type="PIRSF" id="PIRSF009376">
    <property type="entry name" value="Phospholipase_D_euk"/>
    <property type="match status" value="1"/>
</dbReference>
<dbReference type="InterPro" id="IPR016555">
    <property type="entry name" value="PLipase_D_euk"/>
</dbReference>
<dbReference type="AlphaFoldDB" id="A0A162PTJ5"/>
<dbReference type="InParanoid" id="A0A162PTJ5"/>
<organism evidence="8 9">
    <name type="scientific">Phycomyces blakesleeanus (strain ATCC 8743b / DSM 1359 / FGSC 10004 / NBRC 33097 / NRRL 1555)</name>
    <dbReference type="NCBI Taxonomy" id="763407"/>
    <lineage>
        <taxon>Eukaryota</taxon>
        <taxon>Fungi</taxon>
        <taxon>Fungi incertae sedis</taxon>
        <taxon>Mucoromycota</taxon>
        <taxon>Mucoromycotina</taxon>
        <taxon>Mucoromycetes</taxon>
        <taxon>Mucorales</taxon>
        <taxon>Phycomycetaceae</taxon>
        <taxon>Phycomyces</taxon>
    </lineage>
</organism>
<dbReference type="Pfam" id="PF00614">
    <property type="entry name" value="PLDc"/>
    <property type="match status" value="1"/>
</dbReference>
<dbReference type="SMART" id="SM00155">
    <property type="entry name" value="PLDc"/>
    <property type="match status" value="2"/>
</dbReference>
<dbReference type="EC" id="3.1.4.4" evidence="5"/>
<evidence type="ECO:0000256" key="4">
    <source>
        <dbReference type="ARBA" id="ARBA00023098"/>
    </source>
</evidence>
<keyword evidence="9" id="KW-1185">Reference proteome</keyword>